<protein>
    <submittedName>
        <fullName evidence="1">Uncharacterized protein</fullName>
    </submittedName>
</protein>
<dbReference type="Proteomes" id="UP001177597">
    <property type="component" value="Chromosome"/>
</dbReference>
<organism evidence="1 2">
    <name type="scientific">Arsenophonus nasoniae</name>
    <name type="common">son-killer infecting Nasonia vitripennis</name>
    <dbReference type="NCBI Taxonomy" id="638"/>
    <lineage>
        <taxon>Bacteria</taxon>
        <taxon>Pseudomonadati</taxon>
        <taxon>Pseudomonadota</taxon>
        <taxon>Gammaproteobacteria</taxon>
        <taxon>Enterobacterales</taxon>
        <taxon>Morganellaceae</taxon>
        <taxon>Arsenophonus</taxon>
    </lineage>
</organism>
<reference evidence="1" key="1">
    <citation type="submission" date="2023-04" db="EMBL/GenBank/DDBJ databases">
        <title>Genome dynamics across the evolutionary transition to endosymbiosis.</title>
        <authorList>
            <person name="Siozios S."/>
            <person name="Nadal-Jimenez P."/>
            <person name="Azagi T."/>
            <person name="Sprong H."/>
            <person name="Frost C.L."/>
            <person name="Parratt S.R."/>
            <person name="Taylor G."/>
            <person name="Brettell L."/>
            <person name="Lew K.C."/>
            <person name="Croft L."/>
            <person name="King K.C."/>
            <person name="Brockhurst M.A."/>
            <person name="Hypsa V."/>
            <person name="Novakova E."/>
            <person name="Darby A.C."/>
            <person name="Hurst G.D.D."/>
        </authorList>
    </citation>
    <scope>NUCLEOTIDE SEQUENCE</scope>
    <source>
        <strain evidence="1">AIh</strain>
    </source>
</reference>
<name>A0AA95GC17_9GAMM</name>
<dbReference type="AlphaFoldDB" id="A0AA95GC17"/>
<accession>A0AA95GC17</accession>
<evidence type="ECO:0000313" key="1">
    <source>
        <dbReference type="EMBL" id="WGL95922.1"/>
    </source>
</evidence>
<gene>
    <name evidence="1" type="ORF">QE207_04890</name>
</gene>
<proteinExistence type="predicted"/>
<evidence type="ECO:0000313" key="2">
    <source>
        <dbReference type="Proteomes" id="UP001177597"/>
    </source>
</evidence>
<sequence>MKMFNDFVVGVNQALFPNQVAPEQLSQTRQLLSEQTQNCHQPFGQAIYNINGSMGTYGVDIPNWKARQYAQDSTDVENGFRSNTSAFARSSVGWAKIGNPVGTIMNLGGALLAGAIDGTNYSTGHILRMEKLA</sequence>
<dbReference type="RefSeq" id="WP_280629640.1">
    <property type="nucleotide sequence ID" value="NZ_CP123498.1"/>
</dbReference>
<dbReference type="EMBL" id="CP123498">
    <property type="protein sequence ID" value="WGL95922.1"/>
    <property type="molecule type" value="Genomic_DNA"/>
</dbReference>